<evidence type="ECO:0000256" key="1">
    <source>
        <dbReference type="ARBA" id="ARBA00008061"/>
    </source>
</evidence>
<name>A0A1R1B2F2_PAELA</name>
<dbReference type="InterPro" id="IPR006047">
    <property type="entry name" value="GH13_cat_dom"/>
</dbReference>
<evidence type="ECO:0000313" key="5">
    <source>
        <dbReference type="EMBL" id="OME92874.1"/>
    </source>
</evidence>
<evidence type="ECO:0000313" key="6">
    <source>
        <dbReference type="Proteomes" id="UP000187074"/>
    </source>
</evidence>
<dbReference type="OrthoDB" id="9805159at2"/>
<keyword evidence="3 5" id="KW-0326">Glycosidase</keyword>
<dbReference type="GO" id="GO:0004553">
    <property type="term" value="F:hydrolase activity, hydrolyzing O-glycosyl compounds"/>
    <property type="evidence" value="ECO:0007669"/>
    <property type="project" value="InterPro"/>
</dbReference>
<feature type="domain" description="Glycosyl hydrolase family 13 catalytic" evidence="4">
    <location>
        <begin position="135"/>
        <end position="492"/>
    </location>
</feature>
<dbReference type="SUPFAM" id="SSF51011">
    <property type="entry name" value="Glycosyl hydrolase domain"/>
    <property type="match status" value="1"/>
</dbReference>
<sequence length="586" mass="68706">MLLEAIYHRPRNSYCYAYDDHLIHLRIRTKKDDLEEVHAFYGDKYDWDNTACEKALHKIASDELFDYWQVEIEPTHLRLRYAFHLISGDQTYWYTEKGFCKEKPGNPLTFFDFPFIWSHEVLKPPAWVKESVFYQIFPERFANGDSSNDPASVRPWKDSNPGPQDYYGGDLQGVLDQLDYISSLGVNAIYLTPIFEAKTNHKYDTTDYLKVDPHFGDVKLLKKLVNSCHERGIRVILDAVFNHSGYDFAPFQDVIENGEKSKYRDWFHIKQFPITCEPRPSYHCFAFESHMPKLNTSNPEVRKYLLEVAQYWVTECDIDGWRLDVANEVDHDFWREFRKTLKALKPDLYILGEIWHDAMPWLEGDQFDAVMNYPATDAIIEFFAKDNLDAVQFSYQINWLLANYPQQVNEATFNVLGSHDTPRLLTVAQDENKLKLAVLFQFIFLGTPCIYYGDEVGMTGGADPDCRKPMIWEKEKQNHVLFNFYQDMISFRKKHRVLQEGSFHFMYAKNNQLVVQRKNDNERIYICFNNSSQSEQVDFKIHQEFSPELMIGNGTYEVEGDAINVSLPAFGWIVLNTAKVTRLTKE</sequence>
<dbReference type="RefSeq" id="WP_076322901.1">
    <property type="nucleotide sequence ID" value="NZ_MRTF01000004.1"/>
</dbReference>
<evidence type="ECO:0000256" key="3">
    <source>
        <dbReference type="ARBA" id="ARBA00023295"/>
    </source>
</evidence>
<evidence type="ECO:0000256" key="2">
    <source>
        <dbReference type="ARBA" id="ARBA00022801"/>
    </source>
</evidence>
<proteinExistence type="inferred from homology"/>
<dbReference type="Proteomes" id="UP000187074">
    <property type="component" value="Unassembled WGS sequence"/>
</dbReference>
<dbReference type="GO" id="GO:0005975">
    <property type="term" value="P:carbohydrate metabolic process"/>
    <property type="evidence" value="ECO:0007669"/>
    <property type="project" value="InterPro"/>
</dbReference>
<comment type="caution">
    <text evidence="5">The sequence shown here is derived from an EMBL/GenBank/DDBJ whole genome shotgun (WGS) entry which is preliminary data.</text>
</comment>
<dbReference type="Pfam" id="PF00128">
    <property type="entry name" value="Alpha-amylase"/>
    <property type="match status" value="1"/>
</dbReference>
<organism evidence="5 6">
    <name type="scientific">Paenibacillus lautus</name>
    <name type="common">Bacillus lautus</name>
    <dbReference type="NCBI Taxonomy" id="1401"/>
    <lineage>
        <taxon>Bacteria</taxon>
        <taxon>Bacillati</taxon>
        <taxon>Bacillota</taxon>
        <taxon>Bacilli</taxon>
        <taxon>Bacillales</taxon>
        <taxon>Paenibacillaceae</taxon>
        <taxon>Paenibacillus</taxon>
    </lineage>
</organism>
<dbReference type="InterPro" id="IPR017853">
    <property type="entry name" value="GH"/>
</dbReference>
<evidence type="ECO:0000259" key="4">
    <source>
        <dbReference type="SMART" id="SM00642"/>
    </source>
</evidence>
<dbReference type="Pfam" id="PF16657">
    <property type="entry name" value="Malt_amylase_C"/>
    <property type="match status" value="1"/>
</dbReference>
<dbReference type="SUPFAM" id="SSF51445">
    <property type="entry name" value="(Trans)glycosidases"/>
    <property type="match status" value="1"/>
</dbReference>
<dbReference type="InterPro" id="IPR045857">
    <property type="entry name" value="O16G_dom_2"/>
</dbReference>
<dbReference type="STRING" id="1401.BK123_13430"/>
<protein>
    <submittedName>
        <fullName evidence="5">Alpha-glycosidase</fullName>
    </submittedName>
</protein>
<dbReference type="InterPro" id="IPR032091">
    <property type="entry name" value="Malt_amylase-like_C"/>
</dbReference>
<comment type="similarity">
    <text evidence="1">Belongs to the glycosyl hydrolase 13 family.</text>
</comment>
<dbReference type="AlphaFoldDB" id="A0A1R1B2F2"/>
<dbReference type="InterPro" id="IPR013783">
    <property type="entry name" value="Ig-like_fold"/>
</dbReference>
<dbReference type="PANTHER" id="PTHR10357">
    <property type="entry name" value="ALPHA-AMYLASE FAMILY MEMBER"/>
    <property type="match status" value="1"/>
</dbReference>
<keyword evidence="2" id="KW-0378">Hydrolase</keyword>
<dbReference type="Gene3D" id="2.60.40.10">
    <property type="entry name" value="Immunoglobulins"/>
    <property type="match status" value="1"/>
</dbReference>
<dbReference type="Gene3D" id="3.20.20.80">
    <property type="entry name" value="Glycosidases"/>
    <property type="match status" value="1"/>
</dbReference>
<dbReference type="Pfam" id="PF02903">
    <property type="entry name" value="Alpha-amylase_N"/>
    <property type="match status" value="1"/>
</dbReference>
<dbReference type="CDD" id="cd02857">
    <property type="entry name" value="E_set_CDase_PDE_N"/>
    <property type="match status" value="1"/>
</dbReference>
<dbReference type="InterPro" id="IPR004185">
    <property type="entry name" value="Glyco_hydro_13_lg-like_dom"/>
</dbReference>
<dbReference type="Gene3D" id="2.60.40.1180">
    <property type="entry name" value="Golgi alpha-mannosidase II"/>
    <property type="match status" value="1"/>
</dbReference>
<dbReference type="Gene3D" id="3.90.400.10">
    <property type="entry name" value="Oligo-1,6-glucosidase, Domain 2"/>
    <property type="match status" value="1"/>
</dbReference>
<dbReference type="PANTHER" id="PTHR10357:SF210">
    <property type="entry name" value="MALTODEXTRIN GLUCOSIDASE"/>
    <property type="match status" value="1"/>
</dbReference>
<gene>
    <name evidence="5" type="ORF">BK123_13430</name>
</gene>
<dbReference type="EMBL" id="MRTF01000004">
    <property type="protein sequence ID" value="OME92874.1"/>
    <property type="molecule type" value="Genomic_DNA"/>
</dbReference>
<dbReference type="SMART" id="SM00642">
    <property type="entry name" value="Aamy"/>
    <property type="match status" value="1"/>
</dbReference>
<dbReference type="CDD" id="cd11338">
    <property type="entry name" value="AmyAc_CMD"/>
    <property type="match status" value="1"/>
</dbReference>
<reference evidence="5 6" key="1">
    <citation type="submission" date="2016-11" db="EMBL/GenBank/DDBJ databases">
        <title>Paenibacillus species isolates.</title>
        <authorList>
            <person name="Beno S.M."/>
        </authorList>
    </citation>
    <scope>NUCLEOTIDE SEQUENCE [LARGE SCALE GENOMIC DNA]</scope>
    <source>
        <strain evidence="5 6">FSL F4-0100</strain>
    </source>
</reference>
<accession>A0A1R1B2F2</accession>
<dbReference type="InterPro" id="IPR013780">
    <property type="entry name" value="Glyco_hydro_b"/>
</dbReference>